<protein>
    <submittedName>
        <fullName evidence="1">Uncharacterized protein</fullName>
    </submittedName>
</protein>
<dbReference type="EMBL" id="AP029022">
    <property type="protein sequence ID" value="BEV03760.1"/>
    <property type="molecule type" value="Genomic_DNA"/>
</dbReference>
<name>A0ABN7CBL1_9FLAO</name>
<proteinExistence type="predicted"/>
<gene>
    <name evidence="1" type="ORF">CRDW_11340</name>
</gene>
<accession>A0ABN7CBL1</accession>
<organism evidence="1 2">
    <name type="scientific">Chryseobacterium gambrini</name>
    <dbReference type="NCBI Taxonomy" id="373672"/>
    <lineage>
        <taxon>Bacteria</taxon>
        <taxon>Pseudomonadati</taxon>
        <taxon>Bacteroidota</taxon>
        <taxon>Flavobacteriia</taxon>
        <taxon>Flavobacteriales</taxon>
        <taxon>Weeksellaceae</taxon>
        <taxon>Chryseobacterium group</taxon>
        <taxon>Chryseobacterium</taxon>
    </lineage>
</organism>
<evidence type="ECO:0000313" key="1">
    <source>
        <dbReference type="EMBL" id="BEV03760.1"/>
    </source>
</evidence>
<sequence length="329" mass="38812">MFLRKILFLIFIHCFISGKSQEYTVQLKSFSPILISEKVADYEIDNNKNLWVFSNTGFIKYDGCNIIKFKADFKGRTLEKVSRAGKYLLILFSNGNLVFFDTDTYKYLDLKKYRVLDICYYNGYVYMLHPGYVIQKYPLNNLNNPVQSIKIGKGFNYIRYGDNQIFVSRDGIFVSFSQRGIYKIEREKYYPLLTGSHINGDSRYNEGFKELHGKTYFVGLEHTYEYNPSTKTLEKTSDKKKRTAFCMILTTVFLMLLMKVIRWCTLTKTILLLIFVQKKVYFLLIQSDCENYLKSMIRTLPLLLWGFISLQKRKSLLRIFLIKSLKILL</sequence>
<dbReference type="Proteomes" id="UP001380186">
    <property type="component" value="Chromosome"/>
</dbReference>
<reference evidence="1 2" key="1">
    <citation type="journal article" date="2020" name="Microbes Environ.">
        <title>Synthetic bacterial community of duckweed: a simple and stable system to study plant-microbe interactions.</title>
        <authorList>
            <person name="Ishizawa H."/>
            <person name="Tada M."/>
            <person name="Kuroda M."/>
            <person name="Inoue D."/>
            <person name="Futamata H."/>
            <person name="Ike M."/>
        </authorList>
    </citation>
    <scope>NUCLEOTIDE SEQUENCE [LARGE SCALE GENOMIC DNA]</scope>
    <source>
        <strain evidence="1 2">DW100</strain>
    </source>
</reference>
<evidence type="ECO:0000313" key="2">
    <source>
        <dbReference type="Proteomes" id="UP001380186"/>
    </source>
</evidence>
<keyword evidence="2" id="KW-1185">Reference proteome</keyword>